<proteinExistence type="inferred from homology"/>
<accession>A0A165DS72</accession>
<reference evidence="2 3" key="1">
    <citation type="journal article" date="2016" name="Mol. Biol. Evol.">
        <title>Comparative Genomics of Early-Diverging Mushroom-Forming Fungi Provides Insights into the Origins of Lignocellulose Decay Capabilities.</title>
        <authorList>
            <person name="Nagy L.G."/>
            <person name="Riley R."/>
            <person name="Tritt A."/>
            <person name="Adam C."/>
            <person name="Daum C."/>
            <person name="Floudas D."/>
            <person name="Sun H."/>
            <person name="Yadav J.S."/>
            <person name="Pangilinan J."/>
            <person name="Larsson K.H."/>
            <person name="Matsuura K."/>
            <person name="Barry K."/>
            <person name="Labutti K."/>
            <person name="Kuo R."/>
            <person name="Ohm R.A."/>
            <person name="Bhattacharya S.S."/>
            <person name="Shirouzu T."/>
            <person name="Yoshinaga Y."/>
            <person name="Martin F.M."/>
            <person name="Grigoriev I.V."/>
            <person name="Hibbett D.S."/>
        </authorList>
    </citation>
    <scope>NUCLEOTIDE SEQUENCE [LARGE SCALE GENOMIC DNA]</scope>
    <source>
        <strain evidence="2 3">HHB12029</strain>
    </source>
</reference>
<dbReference type="EMBL" id="KV426194">
    <property type="protein sequence ID" value="KZV85238.1"/>
    <property type="molecule type" value="Genomic_DNA"/>
</dbReference>
<dbReference type="Gene3D" id="3.50.30.50">
    <property type="entry name" value="Putative cyclase"/>
    <property type="match status" value="1"/>
</dbReference>
<evidence type="ECO:0000313" key="2">
    <source>
        <dbReference type="EMBL" id="KZV85238.1"/>
    </source>
</evidence>
<evidence type="ECO:0000313" key="3">
    <source>
        <dbReference type="Proteomes" id="UP000077266"/>
    </source>
</evidence>
<dbReference type="InterPro" id="IPR007325">
    <property type="entry name" value="KFase/CYL"/>
</dbReference>
<dbReference type="OrthoDB" id="7108654at2759"/>
<dbReference type="GO" id="GO:0019441">
    <property type="term" value="P:L-tryptophan catabolic process to kynurenine"/>
    <property type="evidence" value="ECO:0007669"/>
    <property type="project" value="InterPro"/>
</dbReference>
<sequence>MSGCPPTLTMTRTRTFVDLSHPLSSTTPVYPGDPVTFSSKPGFTHEHDGCALTILSLGTHTGTHLDAPSHFVPNGATAHELDLSHLVAPMYLLDLRALIGVQGEPRRKITWADLAPWHAHIASCGTAGGILVLRTGWSQYFTSKTLDAYIAHPYISLDAAEGIVRSGVRVLGVDTFSPDETSGDPPTDFGAHRVLLGAKDPCIIVENLRLEGLDGIWKEGEDWTISVLPLHLEGLDGSPVRAVAWKA</sequence>
<dbReference type="PANTHER" id="PTHR31118">
    <property type="entry name" value="CYCLASE-LIKE PROTEIN 2"/>
    <property type="match status" value="1"/>
</dbReference>
<keyword evidence="3" id="KW-1185">Reference proteome</keyword>
<gene>
    <name evidence="2" type="ORF">EXIGLDRAFT_262590</name>
</gene>
<dbReference type="Proteomes" id="UP000077266">
    <property type="component" value="Unassembled WGS sequence"/>
</dbReference>
<dbReference type="STRING" id="1314781.A0A165DS72"/>
<dbReference type="GO" id="GO:0004061">
    <property type="term" value="F:arylformamidase activity"/>
    <property type="evidence" value="ECO:0007669"/>
    <property type="project" value="InterPro"/>
</dbReference>
<organism evidence="2 3">
    <name type="scientific">Exidia glandulosa HHB12029</name>
    <dbReference type="NCBI Taxonomy" id="1314781"/>
    <lineage>
        <taxon>Eukaryota</taxon>
        <taxon>Fungi</taxon>
        <taxon>Dikarya</taxon>
        <taxon>Basidiomycota</taxon>
        <taxon>Agaricomycotina</taxon>
        <taxon>Agaricomycetes</taxon>
        <taxon>Auriculariales</taxon>
        <taxon>Exidiaceae</taxon>
        <taxon>Exidia</taxon>
    </lineage>
</organism>
<dbReference type="SUPFAM" id="SSF102198">
    <property type="entry name" value="Putative cyclase"/>
    <property type="match status" value="1"/>
</dbReference>
<dbReference type="InParanoid" id="A0A165DS72"/>
<dbReference type="PANTHER" id="PTHR31118:SF12">
    <property type="entry name" value="CYCLASE-LIKE PROTEIN 2"/>
    <property type="match status" value="1"/>
</dbReference>
<dbReference type="InterPro" id="IPR037175">
    <property type="entry name" value="KFase_sf"/>
</dbReference>
<dbReference type="AlphaFoldDB" id="A0A165DS72"/>
<dbReference type="Pfam" id="PF04199">
    <property type="entry name" value="Cyclase"/>
    <property type="match status" value="1"/>
</dbReference>
<name>A0A165DS72_EXIGL</name>
<evidence type="ECO:0000256" key="1">
    <source>
        <dbReference type="ARBA" id="ARBA00007865"/>
    </source>
</evidence>
<comment type="similarity">
    <text evidence="1">Belongs to the Cyclase 1 superfamily.</text>
</comment>
<protein>
    <submittedName>
        <fullName evidence="2">Putative cyclase</fullName>
    </submittedName>
</protein>